<comment type="caution">
    <text evidence="1">The sequence shown here is derived from an EMBL/GenBank/DDBJ whole genome shotgun (WGS) entry which is preliminary data.</text>
</comment>
<evidence type="ECO:0000313" key="2">
    <source>
        <dbReference type="Proteomes" id="UP000745577"/>
    </source>
</evidence>
<dbReference type="InterPro" id="IPR029058">
    <property type="entry name" value="AB_hydrolase_fold"/>
</dbReference>
<dbReference type="GO" id="GO:0016787">
    <property type="term" value="F:hydrolase activity"/>
    <property type="evidence" value="ECO:0007669"/>
    <property type="project" value="UniProtKB-KW"/>
</dbReference>
<gene>
    <name evidence="1" type="ORF">KC675_04740</name>
</gene>
<sequence>MKTFFIIHGIQGYAGKHWQGWLKSNLEVSGHEVIMPTLPNSDHPDRKEWLKFLKSKTKDIDINNLIFVTHSLGAVSAMDFIEQLPKQAQGFVSVSGFARDYGMELNSYFLKEKHIDTDLIRKNIKNISVIYGDDDPYVPQNELKYLADVLEVQPVIIPKGGHLNSETGYIEFPLLLEECLKIAKD</sequence>
<dbReference type="PANTHER" id="PTHR15394">
    <property type="entry name" value="SERINE HYDROLASE RBBP9"/>
    <property type="match status" value="1"/>
</dbReference>
<dbReference type="AlphaFoldDB" id="A0A955I9D6"/>
<dbReference type="SUPFAM" id="SSF53474">
    <property type="entry name" value="alpha/beta-Hydrolases"/>
    <property type="match status" value="1"/>
</dbReference>
<organism evidence="1 2">
    <name type="scientific">Candidatus Dojkabacteria bacterium</name>
    <dbReference type="NCBI Taxonomy" id="2099670"/>
    <lineage>
        <taxon>Bacteria</taxon>
        <taxon>Candidatus Dojkabacteria</taxon>
    </lineage>
</organism>
<name>A0A955I9D6_9BACT</name>
<dbReference type="PANTHER" id="PTHR15394:SF3">
    <property type="entry name" value="SERINE HYDROLASE RBBP9"/>
    <property type="match status" value="1"/>
</dbReference>
<proteinExistence type="predicted"/>
<dbReference type="Pfam" id="PF06821">
    <property type="entry name" value="Ser_hydrolase"/>
    <property type="match status" value="1"/>
</dbReference>
<accession>A0A955I9D6</accession>
<reference evidence="1" key="1">
    <citation type="submission" date="2020-04" db="EMBL/GenBank/DDBJ databases">
        <authorList>
            <person name="Zhang T."/>
        </authorList>
    </citation>
    <scope>NUCLEOTIDE SEQUENCE</scope>
    <source>
        <strain evidence="1">HKST-UBA15</strain>
    </source>
</reference>
<keyword evidence="1" id="KW-0378">Hydrolase</keyword>
<protein>
    <submittedName>
        <fullName evidence="1">Serine hydrolase family protein</fullName>
    </submittedName>
</protein>
<dbReference type="Proteomes" id="UP000745577">
    <property type="component" value="Unassembled WGS sequence"/>
</dbReference>
<dbReference type="EMBL" id="JAGQLL010000066">
    <property type="protein sequence ID" value="MCA9380459.1"/>
    <property type="molecule type" value="Genomic_DNA"/>
</dbReference>
<reference evidence="1" key="2">
    <citation type="journal article" date="2021" name="Microbiome">
        <title>Successional dynamics and alternative stable states in a saline activated sludge microbial community over 9 years.</title>
        <authorList>
            <person name="Wang Y."/>
            <person name="Ye J."/>
            <person name="Ju F."/>
            <person name="Liu L."/>
            <person name="Boyd J.A."/>
            <person name="Deng Y."/>
            <person name="Parks D.H."/>
            <person name="Jiang X."/>
            <person name="Yin X."/>
            <person name="Woodcroft B.J."/>
            <person name="Tyson G.W."/>
            <person name="Hugenholtz P."/>
            <person name="Polz M.F."/>
            <person name="Zhang T."/>
        </authorList>
    </citation>
    <scope>NUCLEOTIDE SEQUENCE</scope>
    <source>
        <strain evidence="1">HKST-UBA15</strain>
    </source>
</reference>
<evidence type="ECO:0000313" key="1">
    <source>
        <dbReference type="EMBL" id="MCA9380459.1"/>
    </source>
</evidence>
<dbReference type="Gene3D" id="3.40.50.1820">
    <property type="entry name" value="alpha/beta hydrolase"/>
    <property type="match status" value="1"/>
</dbReference>
<dbReference type="InterPro" id="IPR010662">
    <property type="entry name" value="RBBP9/YdeN"/>
</dbReference>